<dbReference type="NCBIfam" id="TIGR02532">
    <property type="entry name" value="IV_pilin_GFxxxE"/>
    <property type="match status" value="1"/>
</dbReference>
<dbReference type="Pfam" id="PF07963">
    <property type="entry name" value="N_methyl"/>
    <property type="match status" value="1"/>
</dbReference>
<dbReference type="AlphaFoldDB" id="A0A1G9CTA9"/>
<proteinExistence type="predicted"/>
<dbReference type="PROSITE" id="PS00409">
    <property type="entry name" value="PROKAR_NTER_METHYL"/>
    <property type="match status" value="1"/>
</dbReference>
<evidence type="ECO:0000313" key="1">
    <source>
        <dbReference type="EMBL" id="SDK54695.1"/>
    </source>
</evidence>
<sequence>MRQGGFSLIEVLIGLMLSGLLMSMVAMVLGQSITNNEVIRSNVSLSSRMFTLRRILHRDLQNRMIGGGIGVNADGFELVSTNNFLEDGAVAVDVLWDFSGNMIRRSERSEKIEYENSFQLMRGVTSWTLELLDGKNGSWISAAQYKARALSAKSSIKALRLNLVFEDGQRILIVERIPYAFE</sequence>
<gene>
    <name evidence="1" type="ORF">SAMN05660337_0781</name>
</gene>
<keyword evidence="2" id="KW-1185">Reference proteome</keyword>
<dbReference type="EMBL" id="FNGA01000001">
    <property type="protein sequence ID" value="SDK54695.1"/>
    <property type="molecule type" value="Genomic_DNA"/>
</dbReference>
<name>A0A1G9CTA9_9BACT</name>
<evidence type="ECO:0000313" key="2">
    <source>
        <dbReference type="Proteomes" id="UP000199053"/>
    </source>
</evidence>
<dbReference type="STRING" id="246191.SAMN05660337_0781"/>
<dbReference type="InterPro" id="IPR012902">
    <property type="entry name" value="N_methyl_site"/>
</dbReference>
<reference evidence="2" key="1">
    <citation type="submission" date="2016-10" db="EMBL/GenBank/DDBJ databases">
        <authorList>
            <person name="Varghese N."/>
            <person name="Submissions S."/>
        </authorList>
    </citation>
    <scope>NUCLEOTIDE SEQUENCE [LARGE SCALE GENOMIC DNA]</scope>
    <source>
        <strain evidence="2">DSM 16995</strain>
    </source>
</reference>
<organism evidence="1 2">
    <name type="scientific">Maridesulfovibrio ferrireducens</name>
    <dbReference type="NCBI Taxonomy" id="246191"/>
    <lineage>
        <taxon>Bacteria</taxon>
        <taxon>Pseudomonadati</taxon>
        <taxon>Thermodesulfobacteriota</taxon>
        <taxon>Desulfovibrionia</taxon>
        <taxon>Desulfovibrionales</taxon>
        <taxon>Desulfovibrionaceae</taxon>
        <taxon>Maridesulfovibrio</taxon>
    </lineage>
</organism>
<accession>A0A1G9CTA9</accession>
<dbReference type="Proteomes" id="UP000199053">
    <property type="component" value="Unassembled WGS sequence"/>
</dbReference>
<protein>
    <submittedName>
        <fullName evidence="1">General secretion pathway protein J</fullName>
    </submittedName>
</protein>